<comment type="caution">
    <text evidence="3">The sequence shown here is derived from an EMBL/GenBank/DDBJ whole genome shotgun (WGS) entry which is preliminary data.</text>
</comment>
<dbReference type="GO" id="GO:0004366">
    <property type="term" value="F:glycerol-3-phosphate O-acyltransferase activity"/>
    <property type="evidence" value="ECO:0007669"/>
    <property type="project" value="TreeGrafter"/>
</dbReference>
<dbReference type="PANTHER" id="PTHR31605:SF0">
    <property type="entry name" value="GLYCEROL-3-PHOSPHATE O-ACYLTRANSFERASE 1"/>
    <property type="match status" value="1"/>
</dbReference>
<gene>
    <name evidence="3" type="ORF">CVT25_012497</name>
</gene>
<dbReference type="InterPro" id="IPR052744">
    <property type="entry name" value="GPAT/DAPAT"/>
</dbReference>
<evidence type="ECO:0000313" key="3">
    <source>
        <dbReference type="EMBL" id="PPQ84398.1"/>
    </source>
</evidence>
<organism evidence="3 4">
    <name type="scientific">Psilocybe cyanescens</name>
    <dbReference type="NCBI Taxonomy" id="93625"/>
    <lineage>
        <taxon>Eukaryota</taxon>
        <taxon>Fungi</taxon>
        <taxon>Dikarya</taxon>
        <taxon>Basidiomycota</taxon>
        <taxon>Agaricomycotina</taxon>
        <taxon>Agaricomycetes</taxon>
        <taxon>Agaricomycetidae</taxon>
        <taxon>Agaricales</taxon>
        <taxon>Agaricineae</taxon>
        <taxon>Strophariaceae</taxon>
        <taxon>Psilocybe</taxon>
    </lineage>
</organism>
<dbReference type="GO" id="GO:0016287">
    <property type="term" value="F:glycerone-phosphate O-acyltransferase activity"/>
    <property type="evidence" value="ECO:0007669"/>
    <property type="project" value="TreeGrafter"/>
</dbReference>
<dbReference type="EMBL" id="NHYD01002880">
    <property type="protein sequence ID" value="PPQ84398.1"/>
    <property type="molecule type" value="Genomic_DNA"/>
</dbReference>
<feature type="compositionally biased region" description="Basic and acidic residues" evidence="1">
    <location>
        <begin position="207"/>
        <end position="227"/>
    </location>
</feature>
<evidence type="ECO:0000313" key="4">
    <source>
        <dbReference type="Proteomes" id="UP000283269"/>
    </source>
</evidence>
<dbReference type="SUPFAM" id="SSF69593">
    <property type="entry name" value="Glycerol-3-phosphate (1)-acyltransferase"/>
    <property type="match status" value="1"/>
</dbReference>
<feature type="compositionally biased region" description="Low complexity" evidence="1">
    <location>
        <begin position="100"/>
        <end position="121"/>
    </location>
</feature>
<dbReference type="Proteomes" id="UP000283269">
    <property type="component" value="Unassembled WGS sequence"/>
</dbReference>
<protein>
    <recommendedName>
        <fullName evidence="2">Phospholipid/glycerol acyltransferase domain-containing protein</fullName>
    </recommendedName>
</protein>
<dbReference type="InParanoid" id="A0A409X0T1"/>
<dbReference type="InterPro" id="IPR002123">
    <property type="entry name" value="Plipid/glycerol_acylTrfase"/>
</dbReference>
<dbReference type="Pfam" id="PF01553">
    <property type="entry name" value="Acyltransferase"/>
    <property type="match status" value="1"/>
</dbReference>
<sequence>MELKIVYRVLRKISDWTVAGYYSETYVEGQENIPKHGPLIIASTHHNEMIDIATLAATMPHRRRLAFWAKSTMFVNPISGAILSSSGAIPVRRNPNNNGSATPPSKPSVSASASPSASGSTSGSGSGSGSGGTGSAAENATAELAQRSVLFRDTSRALAADGVVGVFPEGTSYTQASIVQVMPGAAWAAVEFARYLQRGEGVGVGGGKEERVNLDKGNGKGKEREREREVKTGLRIVPVAVVYTDKAKYQSRISVRYGEPIFMDEYTNELLEGDPDEASKAVVKKIMGQVEKQLREMTINAPDWDTLCAVSMARNILWEDERHLPLDAWVEVSQRSSYLFWLFRLVQLFDLPSDSPLPDVESVQHLKTALTRYYALLHYSGIKHAILSSLLPLSSSSLLDIPPPHSLPGTGILIRPTISILAGLPVSLIQLALFIPPLLLHFPGYIAGSLSKRLATKGEEESPAQFKAIGAGVGIGTNIALALGVLWKKNKLGALSALLGLGDWAQEDGSAAHVKRILGVIGTVYCSVLVLVKWHKLLVNGEHGLTCCAYRSSADFNQWLQRLMTFHKLVSAFAFSRNEDSLSTTALEPYTKPPLPAANIFIKKITKEGSSSSSSSSSDGDDEDSTRKPPAPIASRKLVRHLLHARAGACAALSSHLIALEDKTLLRYLISKGAKLRGS</sequence>
<keyword evidence="4" id="KW-1185">Reference proteome</keyword>
<dbReference type="SMART" id="SM00563">
    <property type="entry name" value="PlsC"/>
    <property type="match status" value="1"/>
</dbReference>
<dbReference type="GO" id="GO:0008654">
    <property type="term" value="P:phospholipid biosynthetic process"/>
    <property type="evidence" value="ECO:0007669"/>
    <property type="project" value="TreeGrafter"/>
</dbReference>
<feature type="domain" description="Phospholipid/glycerol acyltransferase" evidence="2">
    <location>
        <begin position="39"/>
        <end position="244"/>
    </location>
</feature>
<evidence type="ECO:0000256" key="1">
    <source>
        <dbReference type="SAM" id="MobiDB-lite"/>
    </source>
</evidence>
<feature type="region of interest" description="Disordered" evidence="1">
    <location>
        <begin position="87"/>
        <end position="137"/>
    </location>
</feature>
<proteinExistence type="predicted"/>
<evidence type="ECO:0000259" key="2">
    <source>
        <dbReference type="SMART" id="SM00563"/>
    </source>
</evidence>
<name>A0A409X0T1_PSICY</name>
<feature type="region of interest" description="Disordered" evidence="1">
    <location>
        <begin position="204"/>
        <end position="227"/>
    </location>
</feature>
<feature type="compositionally biased region" description="Gly residues" evidence="1">
    <location>
        <begin position="122"/>
        <end position="134"/>
    </location>
</feature>
<dbReference type="STRING" id="93625.A0A409X0T1"/>
<reference evidence="3 4" key="1">
    <citation type="journal article" date="2018" name="Evol. Lett.">
        <title>Horizontal gene cluster transfer increased hallucinogenic mushroom diversity.</title>
        <authorList>
            <person name="Reynolds H.T."/>
            <person name="Vijayakumar V."/>
            <person name="Gluck-Thaler E."/>
            <person name="Korotkin H.B."/>
            <person name="Matheny P.B."/>
            <person name="Slot J.C."/>
        </authorList>
    </citation>
    <scope>NUCLEOTIDE SEQUENCE [LARGE SCALE GENOMIC DNA]</scope>
    <source>
        <strain evidence="3 4">2631</strain>
    </source>
</reference>
<feature type="region of interest" description="Disordered" evidence="1">
    <location>
        <begin position="609"/>
        <end position="631"/>
    </location>
</feature>
<dbReference type="PANTHER" id="PTHR31605">
    <property type="entry name" value="GLYCEROL-3-PHOSPHATE O-ACYLTRANSFERASE 1"/>
    <property type="match status" value="1"/>
</dbReference>
<feature type="compositionally biased region" description="Low complexity" evidence="1">
    <location>
        <begin position="609"/>
        <end position="618"/>
    </location>
</feature>
<accession>A0A409X0T1</accession>
<dbReference type="AlphaFoldDB" id="A0A409X0T1"/>
<dbReference type="OrthoDB" id="1044435at2759"/>